<evidence type="ECO:0000313" key="2">
    <source>
        <dbReference type="EMBL" id="CAB4717257.1"/>
    </source>
</evidence>
<accession>A0A6J6R0F5</accession>
<dbReference type="Pfam" id="PF20258">
    <property type="entry name" value="tRNA_Me_trans_C"/>
    <property type="match status" value="1"/>
</dbReference>
<proteinExistence type="predicted"/>
<sequence length="77" mass="8239">MRGERPVWCGPAVDHAHRIGFVQIRAHGAALPCTYYVENGLLVAILDEALLGLATGQAMVIYDGDRVVGSATICETE</sequence>
<organism evidence="2">
    <name type="scientific">freshwater metagenome</name>
    <dbReference type="NCBI Taxonomy" id="449393"/>
    <lineage>
        <taxon>unclassified sequences</taxon>
        <taxon>metagenomes</taxon>
        <taxon>ecological metagenomes</taxon>
    </lineage>
</organism>
<protein>
    <submittedName>
        <fullName evidence="2">Unannotated protein</fullName>
    </submittedName>
</protein>
<dbReference type="AlphaFoldDB" id="A0A6J6R0F5"/>
<reference evidence="2" key="1">
    <citation type="submission" date="2020-05" db="EMBL/GenBank/DDBJ databases">
        <authorList>
            <person name="Chiriac C."/>
            <person name="Salcher M."/>
            <person name="Ghai R."/>
            <person name="Kavagutti S V."/>
        </authorList>
    </citation>
    <scope>NUCLEOTIDE SEQUENCE</scope>
</reference>
<evidence type="ECO:0000259" key="1">
    <source>
        <dbReference type="Pfam" id="PF20258"/>
    </source>
</evidence>
<name>A0A6J6R0F5_9ZZZZ</name>
<gene>
    <name evidence="2" type="ORF">UFOPK2655_01091</name>
</gene>
<dbReference type="InterPro" id="IPR046885">
    <property type="entry name" value="MnmA-like_C"/>
</dbReference>
<dbReference type="EMBL" id="CAEZYE010000066">
    <property type="protein sequence ID" value="CAB4717257.1"/>
    <property type="molecule type" value="Genomic_DNA"/>
</dbReference>
<feature type="domain" description="tRNA-specific 2-thiouridylase MnmA-like C-terminal" evidence="1">
    <location>
        <begin position="2"/>
        <end position="73"/>
    </location>
</feature>
<dbReference type="Gene3D" id="2.40.30.10">
    <property type="entry name" value="Translation factors"/>
    <property type="match status" value="1"/>
</dbReference>